<dbReference type="PANTHER" id="PTHR43045:SF1">
    <property type="entry name" value="SHIKIMATE TRANSPORTER"/>
    <property type="match status" value="1"/>
</dbReference>
<protein>
    <submittedName>
        <fullName evidence="9">MFS transporter</fullName>
    </submittedName>
</protein>
<gene>
    <name evidence="9" type="ORF">E1181_02840</name>
</gene>
<evidence type="ECO:0000313" key="9">
    <source>
        <dbReference type="EMBL" id="TDD10188.1"/>
    </source>
</evidence>
<dbReference type="Proteomes" id="UP000295674">
    <property type="component" value="Unassembled WGS sequence"/>
</dbReference>
<keyword evidence="10" id="KW-1185">Reference proteome</keyword>
<evidence type="ECO:0000256" key="4">
    <source>
        <dbReference type="ARBA" id="ARBA00022692"/>
    </source>
</evidence>
<dbReference type="InterPro" id="IPR020846">
    <property type="entry name" value="MFS_dom"/>
</dbReference>
<dbReference type="OrthoDB" id="8953821at2"/>
<feature type="transmembrane region" description="Helical" evidence="7">
    <location>
        <begin position="279"/>
        <end position="298"/>
    </location>
</feature>
<feature type="domain" description="Major facilitator superfamily (MFS) profile" evidence="8">
    <location>
        <begin position="18"/>
        <end position="424"/>
    </location>
</feature>
<evidence type="ECO:0000256" key="1">
    <source>
        <dbReference type="ARBA" id="ARBA00004651"/>
    </source>
</evidence>
<feature type="transmembrane region" description="Helical" evidence="7">
    <location>
        <begin position="33"/>
        <end position="52"/>
    </location>
</feature>
<feature type="transmembrane region" description="Helical" evidence="7">
    <location>
        <begin position="310"/>
        <end position="329"/>
    </location>
</feature>
<feature type="transmembrane region" description="Helical" evidence="7">
    <location>
        <begin position="401"/>
        <end position="423"/>
    </location>
</feature>
<dbReference type="InterPro" id="IPR011701">
    <property type="entry name" value="MFS"/>
</dbReference>
<evidence type="ECO:0000256" key="6">
    <source>
        <dbReference type="ARBA" id="ARBA00023136"/>
    </source>
</evidence>
<feature type="transmembrane region" description="Helical" evidence="7">
    <location>
        <begin position="194"/>
        <end position="213"/>
    </location>
</feature>
<accession>A0A4R4VVU7</accession>
<sequence>MTSTSTADRSQLRAVRKVALGSSIGTTVEAYDFQIYGVASALVFGSVFFAGVPASLGTVFSFATLAVGFLARPVGAIVFGHFGDRVGRKKLLVIALMGAGGCTTLIGMLPPQASVGIWAPTLLVVLRLMQGLFHGGEQGGALLMAVEHAPAHRRGWYGSWAFLGSPGGSLLAAGTLSITIAATGDSFLAWGWRIPFLASFVLLGIGMVIRATVSESPEFAKLKGEGQRAKSPLAEVLRNSWRLVLAAIGVNLGFNAFIWVLLSYSLAYGTQYLGVERQVMLTSTLVGSGAMVLAILAFARLSDAIGRMPIMIGGALFCTAYPFPLFALLETRSTTVITTAIVVGFVGASALFGPMAAFLAELFPTKVAYSGVSLGYSLGAVLGGGLAPFIASVLMHASGGAYWSVSLYLTIGALVTLFSLLYLRRRGPAQAEALVEDVPAHETTKVRAAAPDERGAR</sequence>
<comment type="caution">
    <text evidence="9">The sequence shown here is derived from an EMBL/GenBank/DDBJ whole genome shotgun (WGS) entry which is preliminary data.</text>
</comment>
<evidence type="ECO:0000256" key="2">
    <source>
        <dbReference type="ARBA" id="ARBA00022448"/>
    </source>
</evidence>
<dbReference type="PANTHER" id="PTHR43045">
    <property type="entry name" value="SHIKIMATE TRANSPORTER"/>
    <property type="match status" value="1"/>
</dbReference>
<comment type="subcellular location">
    <subcellularLocation>
        <location evidence="1">Cell membrane</location>
        <topology evidence="1">Multi-pass membrane protein</topology>
    </subcellularLocation>
</comment>
<keyword evidence="6 7" id="KW-0472">Membrane</keyword>
<dbReference type="Pfam" id="PF07690">
    <property type="entry name" value="MFS_1"/>
    <property type="match status" value="1"/>
</dbReference>
<feature type="transmembrane region" description="Helical" evidence="7">
    <location>
        <begin position="243"/>
        <end position="267"/>
    </location>
</feature>
<evidence type="ECO:0000259" key="8">
    <source>
        <dbReference type="PROSITE" id="PS50850"/>
    </source>
</evidence>
<evidence type="ECO:0000256" key="3">
    <source>
        <dbReference type="ARBA" id="ARBA00022475"/>
    </source>
</evidence>
<dbReference type="Gene3D" id="1.20.1250.20">
    <property type="entry name" value="MFS general substrate transporter like domains"/>
    <property type="match status" value="2"/>
</dbReference>
<dbReference type="GO" id="GO:0022857">
    <property type="term" value="F:transmembrane transporter activity"/>
    <property type="evidence" value="ECO:0007669"/>
    <property type="project" value="InterPro"/>
</dbReference>
<keyword evidence="3" id="KW-1003">Cell membrane</keyword>
<name>A0A4R4VVU7_9PSEU</name>
<dbReference type="CDD" id="cd17369">
    <property type="entry name" value="MFS_ShiA_like"/>
    <property type="match status" value="1"/>
</dbReference>
<proteinExistence type="predicted"/>
<feature type="transmembrane region" description="Helical" evidence="7">
    <location>
        <begin position="58"/>
        <end position="79"/>
    </location>
</feature>
<evidence type="ECO:0000256" key="5">
    <source>
        <dbReference type="ARBA" id="ARBA00022989"/>
    </source>
</evidence>
<dbReference type="PROSITE" id="PS50850">
    <property type="entry name" value="MFS"/>
    <property type="match status" value="1"/>
</dbReference>
<evidence type="ECO:0000313" key="10">
    <source>
        <dbReference type="Proteomes" id="UP000295674"/>
    </source>
</evidence>
<feature type="transmembrane region" description="Helical" evidence="7">
    <location>
        <begin position="335"/>
        <end position="360"/>
    </location>
</feature>
<reference evidence="9 10" key="1">
    <citation type="submission" date="2019-03" db="EMBL/GenBank/DDBJ databases">
        <title>Draft genome sequences of novel Actinobacteria.</title>
        <authorList>
            <person name="Sahin N."/>
            <person name="Ay H."/>
            <person name="Saygin H."/>
        </authorList>
    </citation>
    <scope>NUCLEOTIDE SEQUENCE [LARGE SCALE GENOMIC DNA]</scope>
    <source>
        <strain evidence="9 10">16K309</strain>
    </source>
</reference>
<evidence type="ECO:0000256" key="7">
    <source>
        <dbReference type="SAM" id="Phobius"/>
    </source>
</evidence>
<feature type="transmembrane region" description="Helical" evidence="7">
    <location>
        <begin position="372"/>
        <end position="395"/>
    </location>
</feature>
<feature type="transmembrane region" description="Helical" evidence="7">
    <location>
        <begin position="156"/>
        <end position="182"/>
    </location>
</feature>
<dbReference type="InterPro" id="IPR036259">
    <property type="entry name" value="MFS_trans_sf"/>
</dbReference>
<keyword evidence="2" id="KW-0813">Transport</keyword>
<keyword evidence="4 7" id="KW-0812">Transmembrane</keyword>
<dbReference type="AlphaFoldDB" id="A0A4R4VVU7"/>
<dbReference type="RefSeq" id="WP_132672285.1">
    <property type="nucleotide sequence ID" value="NZ_SMKS01000002.1"/>
</dbReference>
<dbReference type="SUPFAM" id="SSF103473">
    <property type="entry name" value="MFS general substrate transporter"/>
    <property type="match status" value="1"/>
</dbReference>
<keyword evidence="5 7" id="KW-1133">Transmembrane helix</keyword>
<organism evidence="9 10">
    <name type="scientific">Saccharopolyspora terrae</name>
    <dbReference type="NCBI Taxonomy" id="2530384"/>
    <lineage>
        <taxon>Bacteria</taxon>
        <taxon>Bacillati</taxon>
        <taxon>Actinomycetota</taxon>
        <taxon>Actinomycetes</taxon>
        <taxon>Pseudonocardiales</taxon>
        <taxon>Pseudonocardiaceae</taxon>
        <taxon>Saccharopolyspora</taxon>
    </lineage>
</organism>
<feature type="transmembrane region" description="Helical" evidence="7">
    <location>
        <begin position="91"/>
        <end position="109"/>
    </location>
</feature>
<dbReference type="GO" id="GO:0005886">
    <property type="term" value="C:plasma membrane"/>
    <property type="evidence" value="ECO:0007669"/>
    <property type="project" value="UniProtKB-SubCell"/>
</dbReference>
<dbReference type="EMBL" id="SMKS01000002">
    <property type="protein sequence ID" value="TDD10188.1"/>
    <property type="molecule type" value="Genomic_DNA"/>
</dbReference>